<name>A0AAY5KZM8_ESOLU</name>
<dbReference type="GO" id="GO:0005813">
    <property type="term" value="C:centrosome"/>
    <property type="evidence" value="ECO:0007669"/>
    <property type="project" value="InterPro"/>
</dbReference>
<dbReference type="InterPro" id="IPR026708">
    <property type="entry name" value="CSPP1"/>
</dbReference>
<reference evidence="3 4" key="1">
    <citation type="submission" date="2020-02" db="EMBL/GenBank/DDBJ databases">
        <title>Esox lucius (northern pike) genome, fEsoLuc1, primary haplotype.</title>
        <authorList>
            <person name="Myers G."/>
            <person name="Karagic N."/>
            <person name="Meyer A."/>
            <person name="Pippel M."/>
            <person name="Reichard M."/>
            <person name="Winkler S."/>
            <person name="Tracey A."/>
            <person name="Sims Y."/>
            <person name="Howe K."/>
            <person name="Rhie A."/>
            <person name="Formenti G."/>
            <person name="Durbin R."/>
            <person name="Fedrigo O."/>
            <person name="Jarvis E.D."/>
        </authorList>
    </citation>
    <scope>NUCLEOTIDE SEQUENCE [LARGE SCALE GENOMIC DNA]</scope>
</reference>
<evidence type="ECO:0000256" key="1">
    <source>
        <dbReference type="SAM" id="Coils"/>
    </source>
</evidence>
<feature type="region of interest" description="Disordered" evidence="2">
    <location>
        <begin position="479"/>
        <end position="536"/>
    </location>
</feature>
<dbReference type="PANTHER" id="PTHR21616:SF2">
    <property type="entry name" value="CENTROSOME AND SPINDLE POLE-ASSOCIATED PROTEIN 1"/>
    <property type="match status" value="1"/>
</dbReference>
<proteinExistence type="predicted"/>
<dbReference type="PANTHER" id="PTHR21616">
    <property type="entry name" value="CENTROSOME SPINDLE POLE ASSOCIATED PROTEIN"/>
    <property type="match status" value="1"/>
</dbReference>
<feature type="region of interest" description="Disordered" evidence="2">
    <location>
        <begin position="72"/>
        <end position="92"/>
    </location>
</feature>
<dbReference type="Proteomes" id="UP000265140">
    <property type="component" value="Chromosome 3"/>
</dbReference>
<gene>
    <name evidence="3" type="primary">MUS81</name>
</gene>
<accession>A0AAY5KZM8</accession>
<dbReference type="GO" id="GO:0000922">
    <property type="term" value="C:spindle pole"/>
    <property type="evidence" value="ECO:0007669"/>
    <property type="project" value="InterPro"/>
</dbReference>
<dbReference type="Ensembl" id="ENSELUT00000111354.1">
    <property type="protein sequence ID" value="ENSELUP00000094206.1"/>
    <property type="gene ID" value="ENSELUG00000041215.1"/>
</dbReference>
<dbReference type="GO" id="GO:0032467">
    <property type="term" value="P:positive regulation of cytokinesis"/>
    <property type="evidence" value="ECO:0007669"/>
    <property type="project" value="InterPro"/>
</dbReference>
<sequence length="536" mass="60484">MSTIRQSLDHFDPEGTELWTSKNGASDAEAASQRRKERYRQELLEQIAEQQRNRKREKDLELGVAATGVTDPEKRANRIRPQGNQERLPPEKPRMAFQSPLLEYSHALGLGSGGISPYSQANSRSSHIPRFPGVVPHPPSTLADVYRTPYEDAYVYYGVRNPLDPGLAYCKNNIPEYTSELILHLSFNRPASSAVTIRSGIGVFPAEQVKPSKESAVRYKEALRQQIHDQQERRRLEREERDRYEARLEADMKNHDPWGRGGGGAPLRDSGGNLISTTTHTPRLPRLLLFLLTEHGERSAELTTCVIPTRGVISELSALRRQLRMEQKRLEGRVVRPQVDVFDLARLRLQAPVRRPSSRTAEPNHPHRMHDSLHFRQRGKGTRLLSECCPKIAPYSLLNTLLCPQRNAEGDPIRSSLLDSESAFIGKPLVIHQCALRIQHYICSQKAACFLHSALVLSRGPLQSGMKLHGFFLPADLSGDEDEPAQMSPSATEPWIRPGTSEKMKRLMPGQTLRKERLASRETVVQDWEGPSTYHG</sequence>
<reference evidence="3" key="2">
    <citation type="submission" date="2025-08" db="UniProtKB">
        <authorList>
            <consortium name="Ensembl"/>
        </authorList>
    </citation>
    <scope>IDENTIFICATION</scope>
</reference>
<feature type="coiled-coil region" evidence="1">
    <location>
        <begin position="219"/>
        <end position="247"/>
    </location>
</feature>
<keyword evidence="1" id="KW-0175">Coiled coil</keyword>
<organism evidence="3 4">
    <name type="scientific">Esox lucius</name>
    <name type="common">Northern pike</name>
    <dbReference type="NCBI Taxonomy" id="8010"/>
    <lineage>
        <taxon>Eukaryota</taxon>
        <taxon>Metazoa</taxon>
        <taxon>Chordata</taxon>
        <taxon>Craniata</taxon>
        <taxon>Vertebrata</taxon>
        <taxon>Euteleostomi</taxon>
        <taxon>Actinopterygii</taxon>
        <taxon>Neopterygii</taxon>
        <taxon>Teleostei</taxon>
        <taxon>Protacanthopterygii</taxon>
        <taxon>Esociformes</taxon>
        <taxon>Esocidae</taxon>
        <taxon>Esox</taxon>
    </lineage>
</organism>
<dbReference type="AlphaFoldDB" id="A0AAY5KZM8"/>
<evidence type="ECO:0000313" key="3">
    <source>
        <dbReference type="Ensembl" id="ENSELUP00000094206.1"/>
    </source>
</evidence>
<feature type="region of interest" description="Disordered" evidence="2">
    <location>
        <begin position="1"/>
        <end position="37"/>
    </location>
</feature>
<dbReference type="GeneTree" id="ENSGT00390000015084"/>
<keyword evidence="4" id="KW-1185">Reference proteome</keyword>
<evidence type="ECO:0000313" key="4">
    <source>
        <dbReference type="Proteomes" id="UP000265140"/>
    </source>
</evidence>
<evidence type="ECO:0000256" key="2">
    <source>
        <dbReference type="SAM" id="MobiDB-lite"/>
    </source>
</evidence>
<protein>
    <submittedName>
        <fullName evidence="3">Uncharacterized protein</fullName>
    </submittedName>
</protein>
<dbReference type="GO" id="GO:0005874">
    <property type="term" value="C:microtubule"/>
    <property type="evidence" value="ECO:0007669"/>
    <property type="project" value="InterPro"/>
</dbReference>
<reference evidence="3" key="3">
    <citation type="submission" date="2025-09" db="UniProtKB">
        <authorList>
            <consortium name="Ensembl"/>
        </authorList>
    </citation>
    <scope>IDENTIFICATION</scope>
</reference>